<dbReference type="AlphaFoldDB" id="A0A0E1WAD4"/>
<proteinExistence type="predicted"/>
<dbReference type="HOGENOM" id="CLU_215728_0_0_4"/>
<accession>A0A0E1WAD4</accession>
<protein>
    <submittedName>
        <fullName evidence="1">Uncharacterized protein</fullName>
    </submittedName>
</protein>
<sequence>MISSVVASRSRGMAWALERVVTEISLFRNLISDFYQL</sequence>
<organism evidence="1">
    <name type="scientific">Burkholderia pseudomallei 1710a</name>
    <dbReference type="NCBI Taxonomy" id="320371"/>
    <lineage>
        <taxon>Bacteria</taxon>
        <taxon>Pseudomonadati</taxon>
        <taxon>Pseudomonadota</taxon>
        <taxon>Betaproteobacteria</taxon>
        <taxon>Burkholderiales</taxon>
        <taxon>Burkholderiaceae</taxon>
        <taxon>Burkholderia</taxon>
        <taxon>pseudomallei group</taxon>
    </lineage>
</organism>
<evidence type="ECO:0000313" key="1">
    <source>
        <dbReference type="EMBL" id="EET09296.1"/>
    </source>
</evidence>
<dbReference type="EMBL" id="CM000832">
    <property type="protein sequence ID" value="EET09296.1"/>
    <property type="molecule type" value="Genomic_DNA"/>
</dbReference>
<dbReference type="Proteomes" id="UP000001812">
    <property type="component" value="Chromosome I"/>
</dbReference>
<reference evidence="1" key="1">
    <citation type="submission" date="2009-05" db="EMBL/GenBank/DDBJ databases">
        <authorList>
            <person name="Harkins D.M."/>
            <person name="DeShazer D."/>
            <person name="Woods D.E."/>
            <person name="Brinkac L.M."/>
            <person name="Brown K.A."/>
            <person name="Hung G.C."/>
            <person name="Tuanyok A."/>
            <person name="Zhang B."/>
            <person name="Nierman W.C."/>
        </authorList>
    </citation>
    <scope>NUCLEOTIDE SEQUENCE [LARGE SCALE GENOMIC DNA]</scope>
    <source>
        <strain evidence="1">1710a</strain>
    </source>
</reference>
<gene>
    <name evidence="1" type="ORF">BURPS1710A_1693</name>
</gene>
<name>A0A0E1WAD4_BURPE</name>